<evidence type="ECO:0000256" key="2">
    <source>
        <dbReference type="ARBA" id="ARBA00022737"/>
    </source>
</evidence>
<reference evidence="4" key="1">
    <citation type="journal article" date="2012" name="J. Microbiol. Biotechnol.">
        <title>Ramlibacter ginsenosidimutans sp. nov., with ginsenoside-converting activity.</title>
        <authorList>
            <person name="Wang L."/>
            <person name="An D.S."/>
            <person name="Kim S.G."/>
            <person name="Jin F.X."/>
            <person name="Kim S.C."/>
            <person name="Lee S.T."/>
            <person name="Im W.T."/>
        </authorList>
    </citation>
    <scope>NUCLEOTIDE SEQUENCE</scope>
    <source>
        <strain evidence="4">KACC 17527</strain>
    </source>
</reference>
<keyword evidence="1" id="KW-0808">Transferase</keyword>
<evidence type="ECO:0000313" key="5">
    <source>
        <dbReference type="Proteomes" id="UP000630528"/>
    </source>
</evidence>
<organism evidence="4 5">
    <name type="scientific">Ramlibacter ginsenosidimutans</name>
    <dbReference type="NCBI Taxonomy" id="502333"/>
    <lineage>
        <taxon>Bacteria</taxon>
        <taxon>Pseudomonadati</taxon>
        <taxon>Pseudomonadota</taxon>
        <taxon>Betaproteobacteria</taxon>
        <taxon>Burkholderiales</taxon>
        <taxon>Comamonadaceae</taxon>
        <taxon>Ramlibacter</taxon>
    </lineage>
</organism>
<comment type="caution">
    <text evidence="4">The sequence shown here is derived from an EMBL/GenBank/DDBJ whole genome shotgun (WGS) entry which is preliminary data.</text>
</comment>
<keyword evidence="3 4" id="KW-0012">Acyltransferase</keyword>
<dbReference type="RefSeq" id="WP_201167475.1">
    <property type="nucleotide sequence ID" value="NZ_JAEPWM010000002.1"/>
</dbReference>
<dbReference type="PANTHER" id="PTHR23416">
    <property type="entry name" value="SIALIC ACID SYNTHASE-RELATED"/>
    <property type="match status" value="1"/>
</dbReference>
<dbReference type="PROSITE" id="PS00101">
    <property type="entry name" value="HEXAPEP_TRANSFERASES"/>
    <property type="match status" value="1"/>
</dbReference>
<dbReference type="SUPFAM" id="SSF51161">
    <property type="entry name" value="Trimeric LpxA-like enzymes"/>
    <property type="match status" value="1"/>
</dbReference>
<proteinExistence type="predicted"/>
<protein>
    <submittedName>
        <fullName evidence="4">Acyltransferase</fullName>
    </submittedName>
</protein>
<dbReference type="Gene3D" id="2.160.10.10">
    <property type="entry name" value="Hexapeptide repeat proteins"/>
    <property type="match status" value="1"/>
</dbReference>
<evidence type="ECO:0000256" key="1">
    <source>
        <dbReference type="ARBA" id="ARBA00022679"/>
    </source>
</evidence>
<dbReference type="PANTHER" id="PTHR23416:SF78">
    <property type="entry name" value="LIPOPOLYSACCHARIDE BIOSYNTHESIS O-ACETYL TRANSFERASE WBBJ-RELATED"/>
    <property type="match status" value="1"/>
</dbReference>
<dbReference type="CDD" id="cd04647">
    <property type="entry name" value="LbH_MAT_like"/>
    <property type="match status" value="1"/>
</dbReference>
<keyword evidence="5" id="KW-1185">Reference proteome</keyword>
<reference evidence="4" key="2">
    <citation type="submission" date="2021-01" db="EMBL/GenBank/DDBJ databases">
        <authorList>
            <person name="Kang M."/>
        </authorList>
    </citation>
    <scope>NUCLEOTIDE SEQUENCE</scope>
    <source>
        <strain evidence="4">KACC 17527</strain>
    </source>
</reference>
<evidence type="ECO:0000256" key="3">
    <source>
        <dbReference type="ARBA" id="ARBA00023315"/>
    </source>
</evidence>
<dbReference type="Pfam" id="PF00132">
    <property type="entry name" value="Hexapep"/>
    <property type="match status" value="1"/>
</dbReference>
<dbReference type="InterPro" id="IPR011004">
    <property type="entry name" value="Trimer_LpxA-like_sf"/>
</dbReference>
<accession>A0A934WLP1</accession>
<dbReference type="EMBL" id="JAEPWM010000002">
    <property type="protein sequence ID" value="MBK6005766.1"/>
    <property type="molecule type" value="Genomic_DNA"/>
</dbReference>
<dbReference type="InterPro" id="IPR051159">
    <property type="entry name" value="Hexapeptide_acetyltransf"/>
</dbReference>
<dbReference type="InterPro" id="IPR018357">
    <property type="entry name" value="Hexapep_transf_CS"/>
</dbReference>
<gene>
    <name evidence="4" type="ORF">JJB11_06630</name>
</gene>
<dbReference type="InterPro" id="IPR001451">
    <property type="entry name" value="Hexapep"/>
</dbReference>
<sequence>MAARSLGAPGLQLGPGCELIGVRHIRWGRDVSVRSGLWLEAVTSYRAVEFEPRIVIGNRVSFSHGVHLSAIEAISVGDDVLFGSLIFVADHQHGTYSGTAQSTPDEPPSNRPLVLRGPVVIEDNVWIGDGAHILGPARIGRGAVIGAHAVVRGDVPAGAMVAGAPAVVVRVFDGATATWIRPIRGGPGPVAGAAAPQASSIPS</sequence>
<evidence type="ECO:0000313" key="4">
    <source>
        <dbReference type="EMBL" id="MBK6005766.1"/>
    </source>
</evidence>
<name>A0A934WLP1_9BURK</name>
<dbReference type="GO" id="GO:0016746">
    <property type="term" value="F:acyltransferase activity"/>
    <property type="evidence" value="ECO:0007669"/>
    <property type="project" value="UniProtKB-KW"/>
</dbReference>
<keyword evidence="2" id="KW-0677">Repeat</keyword>
<dbReference type="Proteomes" id="UP000630528">
    <property type="component" value="Unassembled WGS sequence"/>
</dbReference>
<dbReference type="AlphaFoldDB" id="A0A934WLP1"/>